<sequence length="426" mass="45799">MTRRRRLLLVLALIAAVLLLAAGWLSRPRTIAGLVTGQVGNALGLEIRAEGATHYRLRGTPQLVLREVSVREPGSTQPLLTARRILVALPWSTLRAGGSALVAQRVELDAPHLDLPALQHWLASRPPSAKRLPTLTRGLRIRQGEIANDDWHIDGIDVDLPLLAPAQPLRARLRGRYRDAPLAIPVDVAVAVIHPEALIADRATGFAAYGRISVERGAQWRLPAYVALSGPLRLGADELHVVPARLGVAASYESAATHIPFALGLHGPLRFDEATWTLAPVGLALRGRDAAHDDPVPTLDAQGTLALGRTLVLRLDGALAGWPPSWPALPPPLGQSQSALPFALRYDGSPALDDVAALRLRRDATRFDGRFRLPEVLAWIDQTDGTPLPPLSGSLQAPTIEISGARLEGVQVEMDAGERPSERTTP</sequence>
<evidence type="ECO:0000313" key="2">
    <source>
        <dbReference type="Proteomes" id="UP001596036"/>
    </source>
</evidence>
<evidence type="ECO:0000313" key="1">
    <source>
        <dbReference type="EMBL" id="MFC5570753.1"/>
    </source>
</evidence>
<evidence type="ECO:0008006" key="3">
    <source>
        <dbReference type="Google" id="ProtNLM"/>
    </source>
</evidence>
<accession>A0ABW0SNR6</accession>
<proteinExistence type="predicted"/>
<reference evidence="2" key="1">
    <citation type="journal article" date="2019" name="Int. J. Syst. Evol. Microbiol.">
        <title>The Global Catalogue of Microorganisms (GCM) 10K type strain sequencing project: providing services to taxonomists for standard genome sequencing and annotation.</title>
        <authorList>
            <consortium name="The Broad Institute Genomics Platform"/>
            <consortium name="The Broad Institute Genome Sequencing Center for Infectious Disease"/>
            <person name="Wu L."/>
            <person name="Ma J."/>
        </authorList>
    </citation>
    <scope>NUCLEOTIDE SEQUENCE [LARGE SCALE GENOMIC DNA]</scope>
    <source>
        <strain evidence="2">KACC 11407</strain>
    </source>
</reference>
<organism evidence="1 2">
    <name type="scientific">Lysobacter yangpyeongensis</name>
    <dbReference type="NCBI Taxonomy" id="346182"/>
    <lineage>
        <taxon>Bacteria</taxon>
        <taxon>Pseudomonadati</taxon>
        <taxon>Pseudomonadota</taxon>
        <taxon>Gammaproteobacteria</taxon>
        <taxon>Lysobacterales</taxon>
        <taxon>Lysobacteraceae</taxon>
        <taxon>Lysobacter</taxon>
    </lineage>
</organism>
<protein>
    <recommendedName>
        <fullName evidence="3">AsmA domain-containing protein</fullName>
    </recommendedName>
</protein>
<dbReference type="RefSeq" id="WP_386755206.1">
    <property type="nucleotide sequence ID" value="NZ_JBHSNM010000003.1"/>
</dbReference>
<gene>
    <name evidence="1" type="ORF">ACFPN1_11845</name>
</gene>
<dbReference type="EMBL" id="JBHSNM010000003">
    <property type="protein sequence ID" value="MFC5570753.1"/>
    <property type="molecule type" value="Genomic_DNA"/>
</dbReference>
<dbReference type="Proteomes" id="UP001596036">
    <property type="component" value="Unassembled WGS sequence"/>
</dbReference>
<name>A0ABW0SNR6_9GAMM</name>
<dbReference type="PROSITE" id="PS51318">
    <property type="entry name" value="TAT"/>
    <property type="match status" value="1"/>
</dbReference>
<comment type="caution">
    <text evidence="1">The sequence shown here is derived from an EMBL/GenBank/DDBJ whole genome shotgun (WGS) entry which is preliminary data.</text>
</comment>
<keyword evidence="2" id="KW-1185">Reference proteome</keyword>
<dbReference type="InterPro" id="IPR006311">
    <property type="entry name" value="TAT_signal"/>
</dbReference>